<reference evidence="1 2" key="1">
    <citation type="submission" date="2016-09" db="EMBL/GenBank/DDBJ databases">
        <authorList>
            <person name="Capua I."/>
            <person name="De Benedictis P."/>
            <person name="Joannis T."/>
            <person name="Lombin L.H."/>
            <person name="Cattoli G."/>
        </authorList>
    </citation>
    <scope>NUCLEOTIDE SEQUENCE [LARGE SCALE GENOMIC DNA]</scope>
    <source>
        <strain evidence="1 2">IMI 309357</strain>
    </source>
</reference>
<sequence length="124" mass="13962">MTGPALPVEHPKPGLGCFNHSITAIWKRPLLPPPGRTTQYSYRWHTSDHVYLLLAKAVVGPKGTEMLHGLPVSHNDGVIPLSLRRQARLWRADALEMRAFNLSPDPERYCLAAWPVALCLRHRV</sequence>
<accession>A0A1G4B415</accession>
<organism evidence="1 2">
    <name type="scientific">Colletotrichum orchidophilum</name>
    <dbReference type="NCBI Taxonomy" id="1209926"/>
    <lineage>
        <taxon>Eukaryota</taxon>
        <taxon>Fungi</taxon>
        <taxon>Dikarya</taxon>
        <taxon>Ascomycota</taxon>
        <taxon>Pezizomycotina</taxon>
        <taxon>Sordariomycetes</taxon>
        <taxon>Hypocreomycetidae</taxon>
        <taxon>Glomerellales</taxon>
        <taxon>Glomerellaceae</taxon>
        <taxon>Colletotrichum</taxon>
    </lineage>
</organism>
<dbReference type="GeneID" id="34561773"/>
<evidence type="ECO:0000313" key="1">
    <source>
        <dbReference type="EMBL" id="OHE96096.1"/>
    </source>
</evidence>
<dbReference type="AlphaFoldDB" id="A0A1G4B415"/>
<protein>
    <submittedName>
        <fullName evidence="1">Uncharacterized protein</fullName>
    </submittedName>
</protein>
<keyword evidence="2" id="KW-1185">Reference proteome</keyword>
<comment type="caution">
    <text evidence="1">The sequence shown here is derived from an EMBL/GenBank/DDBJ whole genome shotgun (WGS) entry which is preliminary data.</text>
</comment>
<proteinExistence type="predicted"/>
<dbReference type="EMBL" id="MJBS01000074">
    <property type="protein sequence ID" value="OHE96096.1"/>
    <property type="molecule type" value="Genomic_DNA"/>
</dbReference>
<dbReference type="RefSeq" id="XP_022473257.1">
    <property type="nucleotide sequence ID" value="XM_022620263.1"/>
</dbReference>
<evidence type="ECO:0000313" key="2">
    <source>
        <dbReference type="Proteomes" id="UP000176998"/>
    </source>
</evidence>
<gene>
    <name evidence="1" type="ORF">CORC01_08633</name>
</gene>
<name>A0A1G4B415_9PEZI</name>
<dbReference type="OrthoDB" id="10355495at2759"/>
<dbReference type="Proteomes" id="UP000176998">
    <property type="component" value="Unassembled WGS sequence"/>
</dbReference>